<gene>
    <name evidence="2" type="ORF">EV378_3732</name>
</gene>
<dbReference type="RefSeq" id="WP_132427092.1">
    <property type="nucleotide sequence ID" value="NZ_SMFZ01000001.1"/>
</dbReference>
<name>A0A4R1I1Q5_PSEEN</name>
<organism evidence="2 3">
    <name type="scientific">Pseudonocardia endophytica</name>
    <dbReference type="NCBI Taxonomy" id="401976"/>
    <lineage>
        <taxon>Bacteria</taxon>
        <taxon>Bacillati</taxon>
        <taxon>Actinomycetota</taxon>
        <taxon>Actinomycetes</taxon>
        <taxon>Pseudonocardiales</taxon>
        <taxon>Pseudonocardiaceae</taxon>
        <taxon>Pseudonocardia</taxon>
    </lineage>
</organism>
<reference evidence="2 3" key="1">
    <citation type="submission" date="2019-03" db="EMBL/GenBank/DDBJ databases">
        <title>Sequencing the genomes of 1000 actinobacteria strains.</title>
        <authorList>
            <person name="Klenk H.-P."/>
        </authorList>
    </citation>
    <scope>NUCLEOTIDE SEQUENCE [LARGE SCALE GENOMIC DNA]</scope>
    <source>
        <strain evidence="2 3">DSM 44969</strain>
    </source>
</reference>
<protein>
    <submittedName>
        <fullName evidence="2">Uncharacterized protein</fullName>
    </submittedName>
</protein>
<sequence length="117" mass="12169">MTTLAPATPYHRPDQDGAYTVATVLLLILGGFVVPVVGWFAGVVMLWAGSGWSAADKWLGTLVWPAVVGLPLGAMGLAGWISGGDPGWTITTGAVVGVLTVLAALPWVFVRLLRTAR</sequence>
<evidence type="ECO:0000256" key="1">
    <source>
        <dbReference type="SAM" id="Phobius"/>
    </source>
</evidence>
<accession>A0A4R1I1Q5</accession>
<comment type="caution">
    <text evidence="2">The sequence shown here is derived from an EMBL/GenBank/DDBJ whole genome shotgun (WGS) entry which is preliminary data.</text>
</comment>
<keyword evidence="3" id="KW-1185">Reference proteome</keyword>
<dbReference type="EMBL" id="SMFZ01000001">
    <property type="protein sequence ID" value="TCK27853.1"/>
    <property type="molecule type" value="Genomic_DNA"/>
</dbReference>
<keyword evidence="1" id="KW-0472">Membrane</keyword>
<feature type="transmembrane region" description="Helical" evidence="1">
    <location>
        <begin position="87"/>
        <end position="110"/>
    </location>
</feature>
<feature type="transmembrane region" description="Helical" evidence="1">
    <location>
        <begin position="59"/>
        <end position="81"/>
    </location>
</feature>
<dbReference type="AlphaFoldDB" id="A0A4R1I1Q5"/>
<proteinExistence type="predicted"/>
<evidence type="ECO:0000313" key="3">
    <source>
        <dbReference type="Proteomes" id="UP000295560"/>
    </source>
</evidence>
<evidence type="ECO:0000313" key="2">
    <source>
        <dbReference type="EMBL" id="TCK27853.1"/>
    </source>
</evidence>
<dbReference type="Proteomes" id="UP000295560">
    <property type="component" value="Unassembled WGS sequence"/>
</dbReference>
<feature type="transmembrane region" description="Helical" evidence="1">
    <location>
        <begin position="20"/>
        <end position="47"/>
    </location>
</feature>
<keyword evidence="1" id="KW-1133">Transmembrane helix</keyword>
<keyword evidence="1" id="KW-0812">Transmembrane</keyword>